<sequence>MSSAAYATFATVFALIAFGHALLAWTRRSRTGSTPRGGRSAFNYLVSGAVFFAGTAVYCAVLA</sequence>
<keyword evidence="1" id="KW-0472">Membrane</keyword>
<name>A0A250VT14_STROL</name>
<reference evidence="3" key="1">
    <citation type="submission" date="2017-05" db="EMBL/GenBank/DDBJ databases">
        <title>Streptomyces olivochromogenes NBRC 3561 whole genome shotgun sequence.</title>
        <authorList>
            <person name="Dohra H."/>
            <person name="Kodani S."/>
        </authorList>
    </citation>
    <scope>NUCLEOTIDE SEQUENCE [LARGE SCALE GENOMIC DNA]</scope>
    <source>
        <strain evidence="3">NBRC 3561</strain>
    </source>
</reference>
<feature type="transmembrane region" description="Helical" evidence="1">
    <location>
        <begin position="41"/>
        <end position="61"/>
    </location>
</feature>
<dbReference type="AlphaFoldDB" id="A0A250VT14"/>
<proteinExistence type="predicted"/>
<keyword evidence="3" id="KW-1185">Reference proteome</keyword>
<organism evidence="2 3">
    <name type="scientific">Streptomyces olivochromogenes</name>
    <dbReference type="NCBI Taxonomy" id="1963"/>
    <lineage>
        <taxon>Bacteria</taxon>
        <taxon>Bacillati</taxon>
        <taxon>Actinomycetota</taxon>
        <taxon>Actinomycetes</taxon>
        <taxon>Kitasatosporales</taxon>
        <taxon>Streptomycetaceae</taxon>
        <taxon>Streptomyces</taxon>
    </lineage>
</organism>
<gene>
    <name evidence="2" type="ORF">SO3561_08835</name>
</gene>
<keyword evidence="1" id="KW-1133">Transmembrane helix</keyword>
<evidence type="ECO:0000256" key="1">
    <source>
        <dbReference type="SAM" id="Phobius"/>
    </source>
</evidence>
<feature type="transmembrane region" description="Helical" evidence="1">
    <location>
        <begin position="6"/>
        <end position="25"/>
    </location>
</feature>
<dbReference type="RefSeq" id="WP_067383074.1">
    <property type="nucleotide sequence ID" value="NZ_BDQI01000034.1"/>
</dbReference>
<dbReference type="STRING" id="1963.AQJ27_45135"/>
<keyword evidence="1" id="KW-0812">Transmembrane</keyword>
<comment type="caution">
    <text evidence="2">The sequence shown here is derived from an EMBL/GenBank/DDBJ whole genome shotgun (WGS) entry which is preliminary data.</text>
</comment>
<evidence type="ECO:0000313" key="2">
    <source>
        <dbReference type="EMBL" id="GAX57265.1"/>
    </source>
</evidence>
<protein>
    <submittedName>
        <fullName evidence="2">Uncharacterized protein</fullName>
    </submittedName>
</protein>
<evidence type="ECO:0000313" key="3">
    <source>
        <dbReference type="Proteomes" id="UP000217446"/>
    </source>
</evidence>
<dbReference type="Proteomes" id="UP000217446">
    <property type="component" value="Unassembled WGS sequence"/>
</dbReference>
<dbReference type="EMBL" id="BDQI01000034">
    <property type="protein sequence ID" value="GAX57265.1"/>
    <property type="molecule type" value="Genomic_DNA"/>
</dbReference>
<accession>A0A250VT14</accession>